<comment type="function">
    <text evidence="9">Involved in the biosynthesis of isopentenyl diphosphate (IPP) and dimethylallyl diphosphate (DMAPP), two major building blocks of isoprenoid compounds. Catalyzes the conversion of 4-diphosphocytidyl-2-C-methyl-D-erythritol 2-phosphate (CDP-ME2P) to 2-C-methyl-D-erythritol 2,4-cyclodiphosphate (ME-CPP) with a corresponding release of cytidine 5-monophosphate (CMP).</text>
</comment>
<dbReference type="AlphaFoldDB" id="A0A4U1B7J7"/>
<dbReference type="NCBIfam" id="TIGR00151">
    <property type="entry name" value="ispF"/>
    <property type="match status" value="1"/>
</dbReference>
<evidence type="ECO:0000256" key="2">
    <source>
        <dbReference type="ARBA" id="ARBA00004709"/>
    </source>
</evidence>
<dbReference type="InterPro" id="IPR036571">
    <property type="entry name" value="MECDP_synthase_sf"/>
</dbReference>
<dbReference type="FunFam" id="3.30.1330.50:FF:000001">
    <property type="entry name" value="2-C-methyl-D-erythritol 2,4-cyclodiphosphate synthase"/>
    <property type="match status" value="1"/>
</dbReference>
<dbReference type="RefSeq" id="WP_136735207.1">
    <property type="nucleotide sequence ID" value="NZ_SWDB01000010.1"/>
</dbReference>
<comment type="similarity">
    <text evidence="3 9 10">Belongs to the IspF family.</text>
</comment>
<evidence type="ECO:0000256" key="1">
    <source>
        <dbReference type="ARBA" id="ARBA00000200"/>
    </source>
</evidence>
<evidence type="ECO:0000313" key="13">
    <source>
        <dbReference type="Proteomes" id="UP000307999"/>
    </source>
</evidence>
<dbReference type="Pfam" id="PF02542">
    <property type="entry name" value="YgbB"/>
    <property type="match status" value="1"/>
</dbReference>
<dbReference type="HAMAP" id="MF_00107">
    <property type="entry name" value="IspF"/>
    <property type="match status" value="1"/>
</dbReference>
<name>A0A4U1B7J7_9GAMM</name>
<comment type="catalytic activity">
    <reaction evidence="1 9 10">
        <text>4-CDP-2-C-methyl-D-erythritol 2-phosphate = 2-C-methyl-D-erythritol 2,4-cyclic diphosphate + CMP</text>
        <dbReference type="Rhea" id="RHEA:23864"/>
        <dbReference type="ChEBI" id="CHEBI:57919"/>
        <dbReference type="ChEBI" id="CHEBI:58483"/>
        <dbReference type="ChEBI" id="CHEBI:60377"/>
        <dbReference type="EC" id="4.6.1.12"/>
    </reaction>
</comment>
<dbReference type="SUPFAM" id="SSF69765">
    <property type="entry name" value="IpsF-like"/>
    <property type="match status" value="1"/>
</dbReference>
<dbReference type="CDD" id="cd00554">
    <property type="entry name" value="MECDP_synthase"/>
    <property type="match status" value="1"/>
</dbReference>
<feature type="binding site" evidence="9">
    <location>
        <begin position="132"/>
        <end position="135"/>
    </location>
    <ligand>
        <name>4-CDP-2-C-methyl-D-erythritol 2-phosphate</name>
        <dbReference type="ChEBI" id="CHEBI:57919"/>
    </ligand>
</feature>
<keyword evidence="7 9" id="KW-0414">Isoprene biosynthesis</keyword>
<evidence type="ECO:0000256" key="5">
    <source>
        <dbReference type="ARBA" id="ARBA00012579"/>
    </source>
</evidence>
<comment type="pathway">
    <text evidence="2 9">Isoprenoid biosynthesis; isopentenyl diphosphate biosynthesis via DXP pathway; isopentenyl diphosphate from 1-deoxy-D-xylulose 5-phosphate: step 4/6.</text>
</comment>
<feature type="binding site" evidence="9">
    <location>
        <position position="8"/>
    </location>
    <ligand>
        <name>a divalent metal cation</name>
        <dbReference type="ChEBI" id="CHEBI:60240"/>
    </ligand>
</feature>
<feature type="binding site" evidence="9">
    <location>
        <position position="10"/>
    </location>
    <ligand>
        <name>a divalent metal cation</name>
        <dbReference type="ChEBI" id="CHEBI:60240"/>
    </ligand>
</feature>
<dbReference type="OrthoDB" id="9804336at2"/>
<keyword evidence="6 9" id="KW-0479">Metal-binding</keyword>
<dbReference type="UniPathway" id="UPA00056">
    <property type="reaction ID" value="UER00095"/>
</dbReference>
<sequence>MRIGHGFDVHKFGGEGPLTLAGVKIEFDQGFIAHSDGDVAIHALCDAILGALCLGDIGNHFPDDQSEYENIDSRILLRHVVKLMQQRGYSIGNVDLTIVAQAPKIAPYLLAMREILAADLQTSIDNVNVKATTTEKLGYVGRKEGVSVHAVVLLSADVLNAETVQADTKLVAANTPKAGTVA</sequence>
<evidence type="ECO:0000256" key="10">
    <source>
        <dbReference type="RuleBase" id="RU004395"/>
    </source>
</evidence>
<dbReference type="Proteomes" id="UP000307999">
    <property type="component" value="Unassembled WGS sequence"/>
</dbReference>
<evidence type="ECO:0000256" key="3">
    <source>
        <dbReference type="ARBA" id="ARBA00008480"/>
    </source>
</evidence>
<evidence type="ECO:0000256" key="9">
    <source>
        <dbReference type="HAMAP-Rule" id="MF_00107"/>
    </source>
</evidence>
<accession>A0A4U1B7J7</accession>
<comment type="subunit">
    <text evidence="4 9">Homotrimer.</text>
</comment>
<evidence type="ECO:0000256" key="4">
    <source>
        <dbReference type="ARBA" id="ARBA00011233"/>
    </source>
</evidence>
<comment type="caution">
    <text evidence="9">Lacks conserved residue(s) required for the propagation of feature annotation.</text>
</comment>
<dbReference type="InterPro" id="IPR020555">
    <property type="entry name" value="MECDP_synthase_CS"/>
</dbReference>
<dbReference type="EC" id="4.6.1.12" evidence="5 9"/>
<feature type="binding site" evidence="9">
    <location>
        <position position="142"/>
    </location>
    <ligand>
        <name>4-CDP-2-C-methyl-D-erythritol 2-phosphate</name>
        <dbReference type="ChEBI" id="CHEBI:57919"/>
    </ligand>
</feature>
<dbReference type="GO" id="GO:0016114">
    <property type="term" value="P:terpenoid biosynthetic process"/>
    <property type="evidence" value="ECO:0007669"/>
    <property type="project" value="InterPro"/>
</dbReference>
<feature type="domain" description="2-C-methyl-D-erythritol 2,4-cyclodiphosphate synthase" evidence="11">
    <location>
        <begin position="1"/>
        <end position="154"/>
    </location>
</feature>
<evidence type="ECO:0000256" key="6">
    <source>
        <dbReference type="ARBA" id="ARBA00022723"/>
    </source>
</evidence>
<dbReference type="GO" id="GO:0019288">
    <property type="term" value="P:isopentenyl diphosphate biosynthetic process, methylerythritol 4-phosphate pathway"/>
    <property type="evidence" value="ECO:0007669"/>
    <property type="project" value="UniProtKB-UniRule"/>
</dbReference>
<evidence type="ECO:0000256" key="8">
    <source>
        <dbReference type="ARBA" id="ARBA00023239"/>
    </source>
</evidence>
<feature type="site" description="Transition state stabilizer" evidence="9">
    <location>
        <position position="133"/>
    </location>
</feature>
<feature type="binding site" evidence="9">
    <location>
        <begin position="8"/>
        <end position="10"/>
    </location>
    <ligand>
        <name>4-CDP-2-C-methyl-D-erythritol 2-phosphate</name>
        <dbReference type="ChEBI" id="CHEBI:57919"/>
    </ligand>
</feature>
<gene>
    <name evidence="9 12" type="primary">ispF</name>
    <name evidence="12" type="ORF">E8M12_05915</name>
</gene>
<dbReference type="EMBL" id="SWDB01000010">
    <property type="protein sequence ID" value="TKB46199.1"/>
    <property type="molecule type" value="Genomic_DNA"/>
</dbReference>
<organism evidence="12 13">
    <name type="scientific">Thalassotalea mangrovi</name>
    <dbReference type="NCBI Taxonomy" id="2572245"/>
    <lineage>
        <taxon>Bacteria</taxon>
        <taxon>Pseudomonadati</taxon>
        <taxon>Pseudomonadota</taxon>
        <taxon>Gammaproteobacteria</taxon>
        <taxon>Alteromonadales</taxon>
        <taxon>Colwelliaceae</taxon>
        <taxon>Thalassotalea</taxon>
    </lineage>
</organism>
<feature type="binding site" evidence="9">
    <location>
        <position position="42"/>
    </location>
    <ligand>
        <name>a divalent metal cation</name>
        <dbReference type="ChEBI" id="CHEBI:60240"/>
    </ligand>
</feature>
<dbReference type="GO" id="GO:0046872">
    <property type="term" value="F:metal ion binding"/>
    <property type="evidence" value="ECO:0007669"/>
    <property type="project" value="UniProtKB-KW"/>
</dbReference>
<comment type="cofactor">
    <cofactor evidence="9">
        <name>a divalent metal cation</name>
        <dbReference type="ChEBI" id="CHEBI:60240"/>
    </cofactor>
    <text evidence="9">Binds 1 divalent metal cation per subunit.</text>
</comment>
<evidence type="ECO:0000259" key="11">
    <source>
        <dbReference type="Pfam" id="PF02542"/>
    </source>
</evidence>
<dbReference type="PROSITE" id="PS01350">
    <property type="entry name" value="ISPF"/>
    <property type="match status" value="1"/>
</dbReference>
<dbReference type="Gene3D" id="3.30.1330.50">
    <property type="entry name" value="2-C-methyl-D-erythritol 2,4-cyclodiphosphate synthase"/>
    <property type="match status" value="1"/>
</dbReference>
<protein>
    <recommendedName>
        <fullName evidence="5 9">2-C-methyl-D-erythritol 2,4-cyclodiphosphate synthase</fullName>
        <shortName evidence="9">MECDP-synthase</shortName>
        <shortName evidence="9">MECPP-synthase</shortName>
        <shortName evidence="9">MECPS</shortName>
        <ecNumber evidence="5 9">4.6.1.12</ecNumber>
    </recommendedName>
</protein>
<feature type="binding site" evidence="9">
    <location>
        <begin position="56"/>
        <end position="58"/>
    </location>
    <ligand>
        <name>4-CDP-2-C-methyl-D-erythritol 2-phosphate</name>
        <dbReference type="ChEBI" id="CHEBI:57919"/>
    </ligand>
</feature>
<dbReference type="PANTHER" id="PTHR43181">
    <property type="entry name" value="2-C-METHYL-D-ERYTHRITOL 2,4-CYCLODIPHOSPHATE SYNTHASE, CHLOROPLASTIC"/>
    <property type="match status" value="1"/>
</dbReference>
<dbReference type="GO" id="GO:0008685">
    <property type="term" value="F:2-C-methyl-D-erythritol 2,4-cyclodiphosphate synthase activity"/>
    <property type="evidence" value="ECO:0007669"/>
    <property type="project" value="UniProtKB-UniRule"/>
</dbReference>
<dbReference type="InterPro" id="IPR003526">
    <property type="entry name" value="MECDP_synthase"/>
</dbReference>
<evidence type="ECO:0000313" key="12">
    <source>
        <dbReference type="EMBL" id="TKB46199.1"/>
    </source>
</evidence>
<comment type="caution">
    <text evidence="12">The sequence shown here is derived from an EMBL/GenBank/DDBJ whole genome shotgun (WGS) entry which is preliminary data.</text>
</comment>
<keyword evidence="13" id="KW-1185">Reference proteome</keyword>
<keyword evidence="8 9" id="KW-0456">Lyase</keyword>
<feature type="binding site" evidence="9">
    <location>
        <begin position="34"/>
        <end position="35"/>
    </location>
    <ligand>
        <name>4-CDP-2-C-methyl-D-erythritol 2-phosphate</name>
        <dbReference type="ChEBI" id="CHEBI:57919"/>
    </ligand>
</feature>
<reference evidence="12 13" key="1">
    <citation type="submission" date="2019-04" db="EMBL/GenBank/DDBJ databases">
        <title>Thalassotalea guangxiensis sp. nov., isolated from sediment of the coastal wetland.</title>
        <authorList>
            <person name="Zheng S."/>
            <person name="Zhang D."/>
        </authorList>
    </citation>
    <scope>NUCLEOTIDE SEQUENCE [LARGE SCALE GENOMIC DNA]</scope>
    <source>
        <strain evidence="12 13">ZS-4</strain>
    </source>
</reference>
<feature type="binding site" evidence="9">
    <location>
        <begin position="61"/>
        <end position="65"/>
    </location>
    <ligand>
        <name>4-CDP-2-C-methyl-D-erythritol 2-phosphate</name>
        <dbReference type="ChEBI" id="CHEBI:57919"/>
    </ligand>
</feature>
<proteinExistence type="inferred from homology"/>
<dbReference type="PANTHER" id="PTHR43181:SF1">
    <property type="entry name" value="2-C-METHYL-D-ERYTHRITOL 2,4-CYCLODIPHOSPHATE SYNTHASE, CHLOROPLASTIC"/>
    <property type="match status" value="1"/>
</dbReference>
<feature type="site" description="Transition state stabilizer" evidence="9">
    <location>
        <position position="34"/>
    </location>
</feature>
<evidence type="ECO:0000256" key="7">
    <source>
        <dbReference type="ARBA" id="ARBA00023229"/>
    </source>
</evidence>